<feature type="transmembrane region" description="Helical" evidence="4">
    <location>
        <begin position="77"/>
        <end position="94"/>
    </location>
</feature>
<reference evidence="6 7" key="1">
    <citation type="submission" date="2019-08" db="EMBL/GenBank/DDBJ databases">
        <authorList>
            <person name="Peeters C."/>
        </authorList>
    </citation>
    <scope>NUCLEOTIDE SEQUENCE [LARGE SCALE GENOMIC DNA]</scope>
    <source>
        <strain evidence="6 7">LMG 31109</strain>
    </source>
</reference>
<organism evidence="6 7">
    <name type="scientific">Pandoraea nosoerga</name>
    <dbReference type="NCBI Taxonomy" id="2508296"/>
    <lineage>
        <taxon>Bacteria</taxon>
        <taxon>Pseudomonadati</taxon>
        <taxon>Pseudomonadota</taxon>
        <taxon>Betaproteobacteria</taxon>
        <taxon>Burkholderiales</taxon>
        <taxon>Burkholderiaceae</taxon>
        <taxon>Pandoraea</taxon>
    </lineage>
</organism>
<evidence type="ECO:0000259" key="5">
    <source>
        <dbReference type="Pfam" id="PF00149"/>
    </source>
</evidence>
<dbReference type="GO" id="GO:0004115">
    <property type="term" value="F:3',5'-cyclic-AMP phosphodiesterase activity"/>
    <property type="evidence" value="ECO:0007669"/>
    <property type="project" value="UniProtKB-EC"/>
</dbReference>
<sequence>MSQSSPGSRASQASPPLSAPTASPSPPGAAHAHGKPSRRTLPARPRWLMLAIIALLHAYIGWRLLTPLPVAPGWKVLGAAWLVASTVLIPLGLMSRAIQREPLATLLTWAGMTAIGIFSSLFVLTVLRDVVLGVALAVSGVDAQLATRSAIIVLVLTAVSTLLGFYNARRLARVVEIDVPIADLPPALKGFTIVQLSDIHVSSTIRRRYIEAIVEAANELKPDLVAITGDLVDGGVPALREHIAPLARLTSRHGTYVCTGNHEYYSGAPAWVEELRRLGLTVLENEHVVLDHEGAALTIAGVTDFTAHHFDPAKRSDPMAAAAGSPEGVPRVLLAHQPRSAPAAQEAGFDLQLSGHTHGGQFWPWMYFVPLQQPFVHGLHRLGRLAVYVSRGTGYWGPPKRFGAPSEITRIRLVPGNA</sequence>
<dbReference type="GO" id="GO:0016020">
    <property type="term" value="C:membrane"/>
    <property type="evidence" value="ECO:0007669"/>
    <property type="project" value="GOC"/>
</dbReference>
<evidence type="ECO:0000256" key="4">
    <source>
        <dbReference type="SAM" id="Phobius"/>
    </source>
</evidence>
<dbReference type="CDD" id="cd07385">
    <property type="entry name" value="MPP_YkuE_C"/>
    <property type="match status" value="1"/>
</dbReference>
<dbReference type="GO" id="GO:0046872">
    <property type="term" value="F:metal ion binding"/>
    <property type="evidence" value="ECO:0007669"/>
    <property type="project" value="UniProtKB-KW"/>
</dbReference>
<dbReference type="GO" id="GO:0009245">
    <property type="term" value="P:lipid A biosynthetic process"/>
    <property type="evidence" value="ECO:0007669"/>
    <property type="project" value="TreeGrafter"/>
</dbReference>
<dbReference type="PANTHER" id="PTHR31302:SF31">
    <property type="entry name" value="PHOSPHODIESTERASE YAEI"/>
    <property type="match status" value="1"/>
</dbReference>
<proteinExistence type="predicted"/>
<evidence type="ECO:0000256" key="2">
    <source>
        <dbReference type="ARBA" id="ARBA00022801"/>
    </source>
</evidence>
<dbReference type="SUPFAM" id="SSF56300">
    <property type="entry name" value="Metallo-dependent phosphatases"/>
    <property type="match status" value="1"/>
</dbReference>
<feature type="transmembrane region" description="Helical" evidence="4">
    <location>
        <begin position="106"/>
        <end position="127"/>
    </location>
</feature>
<accession>A0A5E4VWI5</accession>
<dbReference type="PANTHER" id="PTHR31302">
    <property type="entry name" value="TRANSMEMBRANE PROTEIN WITH METALLOPHOSPHOESTERASE DOMAIN-RELATED"/>
    <property type="match status" value="1"/>
</dbReference>
<dbReference type="InterPro" id="IPR004843">
    <property type="entry name" value="Calcineurin-like_PHP"/>
</dbReference>
<dbReference type="EMBL" id="CABPSC010000010">
    <property type="protein sequence ID" value="VVE15345.1"/>
    <property type="molecule type" value="Genomic_DNA"/>
</dbReference>
<dbReference type="EC" id="3.1.4.53" evidence="6"/>
<gene>
    <name evidence="6" type="primary">cpdA_1</name>
    <name evidence="6" type="ORF">PNO31109_02847</name>
</gene>
<dbReference type="Pfam" id="PF00149">
    <property type="entry name" value="Metallophos"/>
    <property type="match status" value="1"/>
</dbReference>
<dbReference type="Proteomes" id="UP000367825">
    <property type="component" value="Unassembled WGS sequence"/>
</dbReference>
<protein>
    <submittedName>
        <fullName evidence="6">3',5'-cyclic adenosine monophosphate phosphodiesterase CpdA</fullName>
        <ecNumber evidence="6">3.1.4.53</ecNumber>
    </submittedName>
</protein>
<dbReference type="InterPro" id="IPR029052">
    <property type="entry name" value="Metallo-depent_PP-like"/>
</dbReference>
<feature type="region of interest" description="Disordered" evidence="3">
    <location>
        <begin position="1"/>
        <end position="39"/>
    </location>
</feature>
<feature type="compositionally biased region" description="Low complexity" evidence="3">
    <location>
        <begin position="8"/>
        <end position="22"/>
    </location>
</feature>
<keyword evidence="1" id="KW-0479">Metal-binding</keyword>
<name>A0A5E4VWI5_9BURK</name>
<keyword evidence="4" id="KW-1133">Transmembrane helix</keyword>
<keyword evidence="7" id="KW-1185">Reference proteome</keyword>
<keyword evidence="2 6" id="KW-0378">Hydrolase</keyword>
<dbReference type="AlphaFoldDB" id="A0A5E4VWI5"/>
<feature type="transmembrane region" description="Helical" evidence="4">
    <location>
        <begin position="147"/>
        <end position="166"/>
    </location>
</feature>
<feature type="domain" description="Calcineurin-like phosphoesterase" evidence="5">
    <location>
        <begin position="192"/>
        <end position="359"/>
    </location>
</feature>
<dbReference type="GO" id="GO:0008758">
    <property type="term" value="F:UDP-2,3-diacylglucosamine hydrolase activity"/>
    <property type="evidence" value="ECO:0007669"/>
    <property type="project" value="TreeGrafter"/>
</dbReference>
<evidence type="ECO:0000256" key="3">
    <source>
        <dbReference type="SAM" id="MobiDB-lite"/>
    </source>
</evidence>
<dbReference type="Gene3D" id="3.60.21.10">
    <property type="match status" value="1"/>
</dbReference>
<keyword evidence="4" id="KW-0472">Membrane</keyword>
<keyword evidence="4" id="KW-0812">Transmembrane</keyword>
<dbReference type="InterPro" id="IPR051158">
    <property type="entry name" value="Metallophosphoesterase_sf"/>
</dbReference>
<evidence type="ECO:0000313" key="6">
    <source>
        <dbReference type="EMBL" id="VVE15345.1"/>
    </source>
</evidence>
<evidence type="ECO:0000256" key="1">
    <source>
        <dbReference type="ARBA" id="ARBA00022723"/>
    </source>
</evidence>
<evidence type="ECO:0000313" key="7">
    <source>
        <dbReference type="Proteomes" id="UP000367825"/>
    </source>
</evidence>
<feature type="transmembrane region" description="Helical" evidence="4">
    <location>
        <begin position="47"/>
        <end position="65"/>
    </location>
</feature>